<dbReference type="PANTHER" id="PTHR31290:SF5">
    <property type="entry name" value="UV-DAMAGE ENDONUCLEASE"/>
    <property type="match status" value="1"/>
</dbReference>
<keyword evidence="3" id="KW-0227">DNA damage</keyword>
<sequence>MKIGYPCINRSIGCRGNRTFRLGSYSEERLIATVRENLACLAETLSYNVRHNLLFFRMTSDLVPFASHPVCSVDWQTIFADELLQLGDYIRENRLRISMHPDQFVVINAKDPGIVERSVRELAYHTALLDAAGLDTSAKVQIHIGGVYGDKERSLQRFIREYERLDERIARRLVIENDDGRYTVRDCLRVHEAVGIPVLFDRFHHEVNSSGETVRDAVGLAAKTWTESDGILMVDYSSQQPGGRRGTHAATLDSDHFALFLAESAPHDCDIMLEIKDKEQSALLAASLAAGDGRFVRPPF</sequence>
<dbReference type="GO" id="GO:0009411">
    <property type="term" value="P:response to UV"/>
    <property type="evidence" value="ECO:0007669"/>
    <property type="project" value="InterPro"/>
</dbReference>
<keyword evidence="5" id="KW-0378">Hydrolase</keyword>
<keyword evidence="2 7" id="KW-0255">Endonuclease</keyword>
<dbReference type="InterPro" id="IPR036237">
    <property type="entry name" value="Xyl_isomerase-like_sf"/>
</dbReference>
<organism evidence="7 8">
    <name type="scientific">Methanoculleus taiwanensis</name>
    <dbReference type="NCBI Taxonomy" id="1550565"/>
    <lineage>
        <taxon>Archaea</taxon>
        <taxon>Methanobacteriati</taxon>
        <taxon>Methanobacteriota</taxon>
        <taxon>Stenosarchaea group</taxon>
        <taxon>Methanomicrobia</taxon>
        <taxon>Methanomicrobiales</taxon>
        <taxon>Methanomicrobiaceae</taxon>
        <taxon>Methanoculleus</taxon>
    </lineage>
</organism>
<dbReference type="Pfam" id="PF03851">
    <property type="entry name" value="UvdE"/>
    <property type="match status" value="1"/>
</dbReference>
<dbReference type="SUPFAM" id="SSF51658">
    <property type="entry name" value="Xylose isomerase-like"/>
    <property type="match status" value="1"/>
</dbReference>
<comment type="caution">
    <text evidence="7">The sequence shown here is derived from an EMBL/GenBank/DDBJ whole genome shotgun (WGS) entry which is preliminary data.</text>
</comment>
<evidence type="ECO:0000256" key="3">
    <source>
        <dbReference type="ARBA" id="ARBA00022763"/>
    </source>
</evidence>
<evidence type="ECO:0000256" key="6">
    <source>
        <dbReference type="ARBA" id="ARBA00023204"/>
    </source>
</evidence>
<dbReference type="OrthoDB" id="317123at2157"/>
<dbReference type="GO" id="GO:0016787">
    <property type="term" value="F:hydrolase activity"/>
    <property type="evidence" value="ECO:0007669"/>
    <property type="project" value="UniProtKB-KW"/>
</dbReference>
<reference evidence="7 8" key="1">
    <citation type="journal article" date="2015" name="Int. J. Syst. Evol. Microbiol.">
        <title>Methanoculleus taiwanensis sp. nov., a methanogen isolated from deep marine sediment at the deformation front area near Taiwan.</title>
        <authorList>
            <person name="Weng C.Y."/>
            <person name="Chen S.C."/>
            <person name="Lai M.C."/>
            <person name="Wu S.Y."/>
            <person name="Lin S."/>
            <person name="Yang T.F."/>
            <person name="Chen P.C."/>
        </authorList>
    </citation>
    <scope>NUCLEOTIDE SEQUENCE [LARGE SCALE GENOMIC DNA]</scope>
    <source>
        <strain evidence="7 8">CYW4</strain>
    </source>
</reference>
<dbReference type="PANTHER" id="PTHR31290">
    <property type="entry name" value="UV-DAMAGE ENDONUCLEASE"/>
    <property type="match status" value="1"/>
</dbReference>
<evidence type="ECO:0000256" key="2">
    <source>
        <dbReference type="ARBA" id="ARBA00022759"/>
    </source>
</evidence>
<dbReference type="GO" id="GO:0004519">
    <property type="term" value="F:endonuclease activity"/>
    <property type="evidence" value="ECO:0007669"/>
    <property type="project" value="UniProtKB-KW"/>
</dbReference>
<evidence type="ECO:0000313" key="8">
    <source>
        <dbReference type="Proteomes" id="UP000290932"/>
    </source>
</evidence>
<keyword evidence="6" id="KW-0234">DNA repair</keyword>
<dbReference type="EMBL" id="LHQS01000002">
    <property type="protein sequence ID" value="RXE56578.1"/>
    <property type="molecule type" value="Genomic_DNA"/>
</dbReference>
<evidence type="ECO:0000313" key="7">
    <source>
        <dbReference type="EMBL" id="RXE56578.1"/>
    </source>
</evidence>
<protein>
    <submittedName>
        <fullName evidence="7">UV damage repair endonuclease UvdE</fullName>
    </submittedName>
</protein>
<name>A0A498H354_9EURY</name>
<keyword evidence="8" id="KW-1185">Reference proteome</keyword>
<dbReference type="GO" id="GO:0006289">
    <property type="term" value="P:nucleotide-excision repair"/>
    <property type="evidence" value="ECO:0007669"/>
    <property type="project" value="InterPro"/>
</dbReference>
<evidence type="ECO:0000256" key="5">
    <source>
        <dbReference type="ARBA" id="ARBA00022801"/>
    </source>
</evidence>
<gene>
    <name evidence="7" type="ORF">ABH15_08830</name>
</gene>
<dbReference type="AlphaFoldDB" id="A0A498H354"/>
<dbReference type="InterPro" id="IPR004601">
    <property type="entry name" value="UvdE"/>
</dbReference>
<keyword evidence="1" id="KW-0540">Nuclease</keyword>
<dbReference type="NCBIfam" id="TIGR00629">
    <property type="entry name" value="uvde"/>
    <property type="match status" value="1"/>
</dbReference>
<keyword evidence="4" id="KW-0228">DNA excision</keyword>
<accession>A0A498H354</accession>
<proteinExistence type="predicted"/>
<evidence type="ECO:0000256" key="1">
    <source>
        <dbReference type="ARBA" id="ARBA00022722"/>
    </source>
</evidence>
<dbReference type="Proteomes" id="UP000290932">
    <property type="component" value="Unassembled WGS sequence"/>
</dbReference>
<dbReference type="Gene3D" id="3.20.20.150">
    <property type="entry name" value="Divalent-metal-dependent TIM barrel enzymes"/>
    <property type="match status" value="1"/>
</dbReference>
<evidence type="ECO:0000256" key="4">
    <source>
        <dbReference type="ARBA" id="ARBA00022769"/>
    </source>
</evidence>